<reference evidence="7 8" key="1">
    <citation type="journal article" date="2021" name="ISME Commun">
        <title>Automated analysis of genomic sequences facilitates high-throughput and comprehensive description of bacteria.</title>
        <authorList>
            <person name="Hitch T.C.A."/>
        </authorList>
    </citation>
    <scope>NUCLEOTIDE SEQUENCE [LARGE SCALE GENOMIC DNA]</scope>
    <source>
        <strain evidence="7 8">H2_18</strain>
    </source>
</reference>
<organism evidence="7 8">
    <name type="scientific">Faecalicatena acetigenes</name>
    <dbReference type="NCBI Taxonomy" id="2981790"/>
    <lineage>
        <taxon>Bacteria</taxon>
        <taxon>Bacillati</taxon>
        <taxon>Bacillota</taxon>
        <taxon>Clostridia</taxon>
        <taxon>Lachnospirales</taxon>
        <taxon>Lachnospiraceae</taxon>
        <taxon>Faecalicatena</taxon>
    </lineage>
</organism>
<dbReference type="EMBL" id="JAOQJX010000012">
    <property type="protein sequence ID" value="MCU6747772.1"/>
    <property type="molecule type" value="Genomic_DNA"/>
</dbReference>
<comment type="caution">
    <text evidence="7">The sequence shown here is derived from an EMBL/GenBank/DDBJ whole genome shotgun (WGS) entry which is preliminary data.</text>
</comment>
<feature type="transmembrane region" description="Helical" evidence="6">
    <location>
        <begin position="152"/>
        <end position="174"/>
    </location>
</feature>
<comment type="subcellular location">
    <subcellularLocation>
        <location evidence="1">Cell membrane</location>
        <topology evidence="1">Multi-pass membrane protein</topology>
    </subcellularLocation>
</comment>
<evidence type="ECO:0000256" key="5">
    <source>
        <dbReference type="ARBA" id="ARBA00023136"/>
    </source>
</evidence>
<dbReference type="Proteomes" id="UP001652394">
    <property type="component" value="Unassembled WGS sequence"/>
</dbReference>
<name>A0ABT2TC06_9FIRM</name>
<feature type="transmembrane region" description="Helical" evidence="6">
    <location>
        <begin position="301"/>
        <end position="327"/>
    </location>
</feature>
<feature type="transmembrane region" description="Helical" evidence="6">
    <location>
        <begin position="424"/>
        <end position="444"/>
    </location>
</feature>
<evidence type="ECO:0000256" key="2">
    <source>
        <dbReference type="ARBA" id="ARBA00022475"/>
    </source>
</evidence>
<feature type="transmembrane region" description="Helical" evidence="6">
    <location>
        <begin position="450"/>
        <end position="468"/>
    </location>
</feature>
<feature type="transmembrane region" description="Helical" evidence="6">
    <location>
        <begin position="259"/>
        <end position="281"/>
    </location>
</feature>
<sequence length="475" mass="55091">MKRADRDGELNNLALKAGFFYVLTQLIVRGITFITTPIYTRLVSTEQYGQLRVYESWLLILVPLMSLGLYRSLEKAKIDFGDKYDEYVSSVQSLSYISISVFALFFLILYKPISTFLGMNVFLFTVMFLYIFSYTSTLFYQRREKQKMQYKNVTLITTLTMLPATLLSIALLYLGNQWGYEKYLVELRVGGYYFSQILVGFFLMFLIYRQGKLLYKKSYWKYGLLYSLPLIPEQISIQIMNQSDKIMIQKMVGAESAGIFALGTTISFIMWVIEDSVWNAWQPWLYEKIARKEERDVEKPWLRIAIIFGIMTILIVIVAPEAILILGGKEYSMARYLVAPMLVGTLFRFFSYIYSAMQNYYMKTQYVAGGTIFAMILNVILNYVCIIQWGYQAAAYTTAFSYFMLMLVQGVLEKRVTGDRIIPLWKMLVISLAILVLSIGAMHMFSVNWIVRWCIACIIGVVLLLTQIPNLKKHE</sequence>
<gene>
    <name evidence="7" type="ORF">OCV51_08925</name>
</gene>
<feature type="transmembrane region" description="Helical" evidence="6">
    <location>
        <begin position="116"/>
        <end position="140"/>
    </location>
</feature>
<dbReference type="PANTHER" id="PTHR30250:SF11">
    <property type="entry name" value="O-ANTIGEN TRANSPORTER-RELATED"/>
    <property type="match status" value="1"/>
</dbReference>
<proteinExistence type="predicted"/>
<keyword evidence="8" id="KW-1185">Reference proteome</keyword>
<protein>
    <submittedName>
        <fullName evidence="7">Oligosaccharide flippase family protein</fullName>
    </submittedName>
</protein>
<feature type="transmembrane region" description="Helical" evidence="6">
    <location>
        <begin position="189"/>
        <end position="207"/>
    </location>
</feature>
<dbReference type="PANTHER" id="PTHR30250">
    <property type="entry name" value="PST FAMILY PREDICTED COLANIC ACID TRANSPORTER"/>
    <property type="match status" value="1"/>
</dbReference>
<feature type="transmembrane region" description="Helical" evidence="6">
    <location>
        <begin position="333"/>
        <end position="354"/>
    </location>
</feature>
<dbReference type="Pfam" id="PF01943">
    <property type="entry name" value="Polysacc_synt"/>
    <property type="match status" value="1"/>
</dbReference>
<keyword evidence="2" id="KW-1003">Cell membrane</keyword>
<evidence type="ECO:0000256" key="3">
    <source>
        <dbReference type="ARBA" id="ARBA00022692"/>
    </source>
</evidence>
<dbReference type="InterPro" id="IPR050833">
    <property type="entry name" value="Poly_Biosynth_Transport"/>
</dbReference>
<evidence type="ECO:0000256" key="1">
    <source>
        <dbReference type="ARBA" id="ARBA00004651"/>
    </source>
</evidence>
<evidence type="ECO:0000313" key="8">
    <source>
        <dbReference type="Proteomes" id="UP001652394"/>
    </source>
</evidence>
<accession>A0ABT2TC06</accession>
<keyword evidence="5 6" id="KW-0472">Membrane</keyword>
<feature type="transmembrane region" description="Helical" evidence="6">
    <location>
        <begin position="366"/>
        <end position="389"/>
    </location>
</feature>
<feature type="transmembrane region" description="Helical" evidence="6">
    <location>
        <begin position="51"/>
        <end position="70"/>
    </location>
</feature>
<feature type="transmembrane region" description="Helical" evidence="6">
    <location>
        <begin position="91"/>
        <end position="110"/>
    </location>
</feature>
<feature type="transmembrane region" description="Helical" evidence="6">
    <location>
        <begin position="20"/>
        <end position="39"/>
    </location>
</feature>
<evidence type="ECO:0000256" key="6">
    <source>
        <dbReference type="SAM" id="Phobius"/>
    </source>
</evidence>
<keyword evidence="4 6" id="KW-1133">Transmembrane helix</keyword>
<evidence type="ECO:0000313" key="7">
    <source>
        <dbReference type="EMBL" id="MCU6747772.1"/>
    </source>
</evidence>
<evidence type="ECO:0000256" key="4">
    <source>
        <dbReference type="ARBA" id="ARBA00022989"/>
    </source>
</evidence>
<dbReference type="InterPro" id="IPR002797">
    <property type="entry name" value="Polysacc_synth"/>
</dbReference>
<keyword evidence="3 6" id="KW-0812">Transmembrane</keyword>
<dbReference type="RefSeq" id="WP_059069021.1">
    <property type="nucleotide sequence ID" value="NZ_JAOQJX010000012.1"/>
</dbReference>